<keyword evidence="2" id="KW-1185">Reference proteome</keyword>
<accession>A0ACC2TRQ9</accession>
<evidence type="ECO:0000313" key="2">
    <source>
        <dbReference type="Proteomes" id="UP001165960"/>
    </source>
</evidence>
<organism evidence="1 2">
    <name type="scientific">Entomophthora muscae</name>
    <dbReference type="NCBI Taxonomy" id="34485"/>
    <lineage>
        <taxon>Eukaryota</taxon>
        <taxon>Fungi</taxon>
        <taxon>Fungi incertae sedis</taxon>
        <taxon>Zoopagomycota</taxon>
        <taxon>Entomophthoromycotina</taxon>
        <taxon>Entomophthoromycetes</taxon>
        <taxon>Entomophthorales</taxon>
        <taxon>Entomophthoraceae</taxon>
        <taxon>Entomophthora</taxon>
    </lineage>
</organism>
<reference evidence="1" key="1">
    <citation type="submission" date="2022-04" db="EMBL/GenBank/DDBJ databases">
        <title>Genome of the entomopathogenic fungus Entomophthora muscae.</title>
        <authorList>
            <person name="Elya C."/>
            <person name="Lovett B.R."/>
            <person name="Lee E."/>
            <person name="Macias A.M."/>
            <person name="Hajek A.E."/>
            <person name="De Bivort B.L."/>
            <person name="Kasson M.T."/>
            <person name="De Fine Licht H.H."/>
            <person name="Stajich J.E."/>
        </authorList>
    </citation>
    <scope>NUCLEOTIDE SEQUENCE</scope>
    <source>
        <strain evidence="1">Berkeley</strain>
    </source>
</reference>
<protein>
    <submittedName>
        <fullName evidence="1">Uncharacterized protein</fullName>
    </submittedName>
</protein>
<dbReference type="Proteomes" id="UP001165960">
    <property type="component" value="Unassembled WGS sequence"/>
</dbReference>
<proteinExistence type="predicted"/>
<evidence type="ECO:0000313" key="1">
    <source>
        <dbReference type="EMBL" id="KAJ9077439.1"/>
    </source>
</evidence>
<sequence>MKLLYPKWQLPGGGTIPIGIVFTITCQGICLELALLPTRKYCPVAVKISPSGYFLAQDWNSNPDPENLQATSPKDQGVAHPRILGVKPLQAEAKSDYPKDKASQTREITAPKEGLIKAPNGGKEIPTISFMSLKSTLVVNQEPSPEEVTGLWPNLMTTPLEQDNQVANYRSLTDERSPKPSAISLLS</sequence>
<name>A0ACC2TRQ9_9FUNG</name>
<comment type="caution">
    <text evidence="1">The sequence shown here is derived from an EMBL/GenBank/DDBJ whole genome shotgun (WGS) entry which is preliminary data.</text>
</comment>
<gene>
    <name evidence="1" type="ORF">DSO57_1016745</name>
</gene>
<dbReference type="EMBL" id="QTSX02002198">
    <property type="protein sequence ID" value="KAJ9077439.1"/>
    <property type="molecule type" value="Genomic_DNA"/>
</dbReference>